<keyword evidence="1" id="KW-0547">Nucleotide-binding</keyword>
<dbReference type="Pfam" id="PF13482">
    <property type="entry name" value="RNase_H_2"/>
    <property type="match status" value="1"/>
</dbReference>
<evidence type="ECO:0000313" key="8">
    <source>
        <dbReference type="EMBL" id="NYD71721.1"/>
    </source>
</evidence>
<sequence length="1257" mass="136509">MIVAGDRVLYSATDLTAAAVCEFALVRRLDAKLGRIEPVPEVVDEMLERTARLGDAHELRTLEAFRELYGPFDGVNPRGVAEIPRPERPTPEALLEHQRYTLDALRAGADVVFQATFFDGRFLGFADFLVRAPAQPDSPTASAPHRYEVYDTKLARHAKITALLQLAAYADQLDRLDVPLGDEVHLLLGDGSRSTHQLRDILPVYLDRRRRLEALLDERMHEPAVQWGDPRYTICGRCEVCAPEVEAHDDLLLVAGIRVAQRAKLLASGVATLDELALSEGPVEGLPATTLENLRDQARMQRDGRHGLAARVYDTTALDGLPEPDPGDIFFDFEGDPLYSEGDGADWGLDYLFGLIEHDPDGPGETVFLPYWAHSYAEEKEALRAFLDHVTSRLRDHPGLHVYHYANYERAHLQMLCARHGVGEEQLDELLRGNVLVDLYPVVKKSVRVSSRSYSLKKLEPLYMGEQLRQSEVTNGADSITAYVHYTELRDAGRTDPAAALAADRQLAEIADYNEYDCLSTLRLRDWLLARAAALDTGPLAPSRLAAASAAAASGAYPSGAYPSGASAFGESASHDPATLLDAASLVDPAASAGRVPDPDDPASFEFEESPLHRDLMAHAAALAATAPTSEKRDPAHPAAAGRSADELAVAVAAAAIDYHRREDKSFWWEHFDRLEQPLDEWADTRDVLAVETAVVDRPWYRNAGQRADRRELRLRGTLAPGSRLEPGANGRFFVYDPPHPWPAPRTRPADRVAHARTVLREVRELPNGVTQYVFEEALTVGADPYDALPVAVAPAAPPKTASLQDAIAEWGRTLADSLPAFPNDAAVDILRRRAPRRHDGRPLEPVAEHPRGAIDAILDSLLALDDSYLAVQGPPGTGKTYTGARVVADLVRDHGWRVGVVAQSHAVVENMLTAIVGAGVDPSLVGKVSENPDARFTPLAKNAHRRFLDAASANGTGAVIGGTAWDFTNPTRIDRRELDLLVVDEAGQYSLANTIAVSVAARNLLLLGDPQQLPQVTQGTHPEPVDSSALGWLTEGHDVLPPELGYFLAVSWRMHPAVCAPVSALSYEGELHAEPTATTARSLVGVAPGLHLHPVLHHGNSTDSPEEADRVVALVRDAVGRPWYDPAEPALSDHATGRPLLPEDIIVVAPYNAQVERLRAHLTAAGFPGVRVGTVDKFQGQEAPVAIVSLAASSAADVPRGIAFLLMKNRLNVAISRAKWAAHLVYSPALTDHLPLNPSELATLSAFLRLTHPPTS</sequence>
<evidence type="ECO:0000256" key="4">
    <source>
        <dbReference type="ARBA" id="ARBA00022840"/>
    </source>
</evidence>
<keyword evidence="4" id="KW-0067">ATP-binding</keyword>
<keyword evidence="2" id="KW-0378">Hydrolase</keyword>
<comment type="caution">
    <text evidence="8">The sequence shown here is derived from an EMBL/GenBank/DDBJ whole genome shotgun (WGS) entry which is preliminary data.</text>
</comment>
<dbReference type="SUPFAM" id="SSF52540">
    <property type="entry name" value="P-loop containing nucleoside triphosphate hydrolases"/>
    <property type="match status" value="1"/>
</dbReference>
<dbReference type="Pfam" id="PF13087">
    <property type="entry name" value="AAA_12"/>
    <property type="match status" value="1"/>
</dbReference>
<reference evidence="8 9" key="1">
    <citation type="submission" date="2020-07" db="EMBL/GenBank/DDBJ databases">
        <title>Sequencing the genomes of 1000 actinobacteria strains.</title>
        <authorList>
            <person name="Klenk H.-P."/>
        </authorList>
    </citation>
    <scope>NUCLEOTIDE SEQUENCE [LARGE SCALE GENOMIC DNA]</scope>
    <source>
        <strain evidence="8 9">DSM 26474</strain>
    </source>
</reference>
<dbReference type="InterPro" id="IPR047187">
    <property type="entry name" value="SF1_C_Upf1"/>
</dbReference>
<feature type="domain" description="YprB ribonuclease H-like" evidence="7">
    <location>
        <begin position="329"/>
        <end position="528"/>
    </location>
</feature>
<dbReference type="Proteomes" id="UP000549913">
    <property type="component" value="Unassembled WGS sequence"/>
</dbReference>
<dbReference type="AlphaFoldDB" id="A0A852SSC5"/>
<organism evidence="8 9">
    <name type="scientific">Herbiconiux flava</name>
    <dbReference type="NCBI Taxonomy" id="881268"/>
    <lineage>
        <taxon>Bacteria</taxon>
        <taxon>Bacillati</taxon>
        <taxon>Actinomycetota</taxon>
        <taxon>Actinomycetes</taxon>
        <taxon>Micrococcales</taxon>
        <taxon>Microbacteriaceae</taxon>
        <taxon>Herbiconiux</taxon>
    </lineage>
</organism>
<dbReference type="CDD" id="cd17934">
    <property type="entry name" value="DEXXQc_Upf1-like"/>
    <property type="match status" value="1"/>
</dbReference>
<evidence type="ECO:0000256" key="5">
    <source>
        <dbReference type="SAM" id="MobiDB-lite"/>
    </source>
</evidence>
<dbReference type="InterPro" id="IPR027417">
    <property type="entry name" value="P-loop_NTPase"/>
</dbReference>
<feature type="region of interest" description="Disordered" evidence="5">
    <location>
        <begin position="625"/>
        <end position="645"/>
    </location>
</feature>
<evidence type="ECO:0000313" key="9">
    <source>
        <dbReference type="Proteomes" id="UP000549913"/>
    </source>
</evidence>
<evidence type="ECO:0000259" key="7">
    <source>
        <dbReference type="Pfam" id="PF13482"/>
    </source>
</evidence>
<dbReference type="GO" id="GO:0016787">
    <property type="term" value="F:hydrolase activity"/>
    <property type="evidence" value="ECO:0007669"/>
    <property type="project" value="UniProtKB-KW"/>
</dbReference>
<protein>
    <submittedName>
        <fullName evidence="8">Uncharacterized protein</fullName>
    </submittedName>
</protein>
<dbReference type="Gene3D" id="3.40.50.300">
    <property type="entry name" value="P-loop containing nucleotide triphosphate hydrolases"/>
    <property type="match status" value="2"/>
</dbReference>
<dbReference type="InterPro" id="IPR012337">
    <property type="entry name" value="RNaseH-like_sf"/>
</dbReference>
<dbReference type="PANTHER" id="PTHR43788:SF8">
    <property type="entry name" value="DNA-BINDING PROTEIN SMUBP-2"/>
    <property type="match status" value="1"/>
</dbReference>
<feature type="domain" description="DNA2/NAM7 helicase-like C-terminal" evidence="6">
    <location>
        <begin position="1047"/>
        <end position="1222"/>
    </location>
</feature>
<dbReference type="InterPro" id="IPR019993">
    <property type="entry name" value="RecB_nuclease_TM0106_put"/>
</dbReference>
<dbReference type="GO" id="GO:0043139">
    <property type="term" value="F:5'-3' DNA helicase activity"/>
    <property type="evidence" value="ECO:0007669"/>
    <property type="project" value="TreeGrafter"/>
</dbReference>
<dbReference type="PANTHER" id="PTHR43788">
    <property type="entry name" value="DNA2/NAM7 HELICASE FAMILY MEMBER"/>
    <property type="match status" value="1"/>
</dbReference>
<dbReference type="GO" id="GO:0005524">
    <property type="term" value="F:ATP binding"/>
    <property type="evidence" value="ECO:0007669"/>
    <property type="project" value="UniProtKB-KW"/>
</dbReference>
<proteinExistence type="predicted"/>
<keyword evidence="9" id="KW-1185">Reference proteome</keyword>
<dbReference type="Pfam" id="PF13604">
    <property type="entry name" value="AAA_30"/>
    <property type="match status" value="1"/>
</dbReference>
<dbReference type="InterPro" id="IPR050534">
    <property type="entry name" value="Coronavir_polyprotein_1ab"/>
</dbReference>
<accession>A0A852SSC5</accession>
<keyword evidence="3" id="KW-0347">Helicase</keyword>
<dbReference type="CDD" id="cd18808">
    <property type="entry name" value="SF1_C_Upf1"/>
    <property type="match status" value="1"/>
</dbReference>
<dbReference type="InterPro" id="IPR038720">
    <property type="entry name" value="YprB_RNase_H-like_dom"/>
</dbReference>
<dbReference type="RefSeq" id="WP_179548607.1">
    <property type="nucleotide sequence ID" value="NZ_BSEW01000002.1"/>
</dbReference>
<evidence type="ECO:0000256" key="1">
    <source>
        <dbReference type="ARBA" id="ARBA00022741"/>
    </source>
</evidence>
<evidence type="ECO:0000259" key="6">
    <source>
        <dbReference type="Pfam" id="PF13087"/>
    </source>
</evidence>
<evidence type="ECO:0000256" key="2">
    <source>
        <dbReference type="ARBA" id="ARBA00022801"/>
    </source>
</evidence>
<gene>
    <name evidence="8" type="ORF">BJ984_002879</name>
</gene>
<dbReference type="SUPFAM" id="SSF53098">
    <property type="entry name" value="Ribonuclease H-like"/>
    <property type="match status" value="1"/>
</dbReference>
<name>A0A852SSC5_9MICO</name>
<evidence type="ECO:0000256" key="3">
    <source>
        <dbReference type="ARBA" id="ARBA00022806"/>
    </source>
</evidence>
<dbReference type="NCBIfam" id="TIGR03491">
    <property type="entry name" value="TM0106 family RecB-like putative nuclease"/>
    <property type="match status" value="1"/>
</dbReference>
<dbReference type="EMBL" id="JACCBM010000001">
    <property type="protein sequence ID" value="NYD71721.1"/>
    <property type="molecule type" value="Genomic_DNA"/>
</dbReference>
<dbReference type="InterPro" id="IPR041679">
    <property type="entry name" value="DNA2/NAM7-like_C"/>
</dbReference>